<dbReference type="InterPro" id="IPR007493">
    <property type="entry name" value="DUF538"/>
</dbReference>
<keyword evidence="3" id="KW-1185">Reference proteome</keyword>
<proteinExistence type="predicted"/>
<keyword evidence="2" id="KW-0689">Ribosomal protein</keyword>
<keyword evidence="1" id="KW-0732">Signal</keyword>
<protein>
    <submittedName>
        <fullName evidence="2">Ribosomal protein S4e</fullName>
    </submittedName>
</protein>
<dbReference type="PANTHER" id="PTHR31676:SF196">
    <property type="entry name" value="DUF538 FAMILY PROTEIN"/>
    <property type="match status" value="1"/>
</dbReference>
<organism evidence="2 3">
    <name type="scientific">Cinnamomum micranthum f. kanehirae</name>
    <dbReference type="NCBI Taxonomy" id="337451"/>
    <lineage>
        <taxon>Eukaryota</taxon>
        <taxon>Viridiplantae</taxon>
        <taxon>Streptophyta</taxon>
        <taxon>Embryophyta</taxon>
        <taxon>Tracheophyta</taxon>
        <taxon>Spermatophyta</taxon>
        <taxon>Magnoliopsida</taxon>
        <taxon>Magnoliidae</taxon>
        <taxon>Laurales</taxon>
        <taxon>Lauraceae</taxon>
        <taxon>Cinnamomum</taxon>
    </lineage>
</organism>
<dbReference type="Proteomes" id="UP000283530">
    <property type="component" value="Unassembled WGS sequence"/>
</dbReference>
<sequence length="168" mass="18467">MGNLCLWFLFMGSCLGPLSVAEKLTAYQVLEQYDFPIGLLPKGVTGYELDSSTGKFSAYLNGTCSFSLEGSYDLKYKSTIKGYISKDRLRDLSGVSVKVLFFWINIIEVVRSGDELQFSVGIASADFSISNFYESPQCGCGLDCLTSNLTEAYEVRGGRPFVSSASNW</sequence>
<keyword evidence="2" id="KW-0687">Ribonucleoprotein</keyword>
<dbReference type="STRING" id="337451.A0A443PTU3"/>
<reference evidence="2 3" key="1">
    <citation type="journal article" date="2019" name="Nat. Plants">
        <title>Stout camphor tree genome fills gaps in understanding of flowering plant genome evolution.</title>
        <authorList>
            <person name="Chaw S.M."/>
            <person name="Liu Y.C."/>
            <person name="Wu Y.W."/>
            <person name="Wang H.Y."/>
            <person name="Lin C.I."/>
            <person name="Wu C.S."/>
            <person name="Ke H.M."/>
            <person name="Chang L.Y."/>
            <person name="Hsu C.Y."/>
            <person name="Yang H.T."/>
            <person name="Sudianto E."/>
            <person name="Hsu M.H."/>
            <person name="Wu K.P."/>
            <person name="Wang L.N."/>
            <person name="Leebens-Mack J.H."/>
            <person name="Tsai I.J."/>
        </authorList>
    </citation>
    <scope>NUCLEOTIDE SEQUENCE [LARGE SCALE GENOMIC DNA]</scope>
    <source>
        <strain evidence="3">cv. Chaw 1501</strain>
        <tissue evidence="2">Young leaves</tissue>
    </source>
</reference>
<dbReference type="SUPFAM" id="SSF141562">
    <property type="entry name" value="At5g01610-like"/>
    <property type="match status" value="1"/>
</dbReference>
<dbReference type="InterPro" id="IPR036758">
    <property type="entry name" value="At5g01610-like"/>
</dbReference>
<accession>A0A443PTU3</accession>
<dbReference type="PANTHER" id="PTHR31676">
    <property type="entry name" value="T31J12.3 PROTEIN-RELATED"/>
    <property type="match status" value="1"/>
</dbReference>
<name>A0A443PTU3_9MAGN</name>
<dbReference type="AlphaFoldDB" id="A0A443PTU3"/>
<comment type="caution">
    <text evidence="2">The sequence shown here is derived from an EMBL/GenBank/DDBJ whole genome shotgun (WGS) entry which is preliminary data.</text>
</comment>
<dbReference type="GO" id="GO:0005840">
    <property type="term" value="C:ribosome"/>
    <property type="evidence" value="ECO:0007669"/>
    <property type="project" value="UniProtKB-KW"/>
</dbReference>
<dbReference type="EMBL" id="QPKB01000010">
    <property type="protein sequence ID" value="RWR94185.1"/>
    <property type="molecule type" value="Genomic_DNA"/>
</dbReference>
<gene>
    <name evidence="2" type="ORF">CKAN_02346600</name>
</gene>
<dbReference type="OrthoDB" id="1873537at2759"/>
<evidence type="ECO:0000313" key="2">
    <source>
        <dbReference type="EMBL" id="RWR94185.1"/>
    </source>
</evidence>
<dbReference type="Pfam" id="PF04398">
    <property type="entry name" value="DUF538"/>
    <property type="match status" value="1"/>
</dbReference>
<evidence type="ECO:0000313" key="3">
    <source>
        <dbReference type="Proteomes" id="UP000283530"/>
    </source>
</evidence>
<feature type="signal peptide" evidence="1">
    <location>
        <begin position="1"/>
        <end position="21"/>
    </location>
</feature>
<feature type="chain" id="PRO_5019184742" evidence="1">
    <location>
        <begin position="22"/>
        <end position="168"/>
    </location>
</feature>
<dbReference type="Gene3D" id="2.30.240.10">
    <property type="entry name" value="At5g01610-like"/>
    <property type="match status" value="1"/>
</dbReference>
<evidence type="ECO:0000256" key="1">
    <source>
        <dbReference type="SAM" id="SignalP"/>
    </source>
</evidence>